<dbReference type="AlphaFoldDB" id="A0AAD3RUQ6"/>
<evidence type="ECO:0008006" key="3">
    <source>
        <dbReference type="Google" id="ProtNLM"/>
    </source>
</evidence>
<evidence type="ECO:0000313" key="2">
    <source>
        <dbReference type="Proteomes" id="UP001143349"/>
    </source>
</evidence>
<protein>
    <recommendedName>
        <fullName evidence="3">DUF3768 domain-containing protein</fullName>
    </recommendedName>
</protein>
<organism evidence="1 2">
    <name type="scientific">Paracoccus kondratievae</name>
    <dbReference type="NCBI Taxonomy" id="135740"/>
    <lineage>
        <taxon>Bacteria</taxon>
        <taxon>Pseudomonadati</taxon>
        <taxon>Pseudomonadota</taxon>
        <taxon>Alphaproteobacteria</taxon>
        <taxon>Rhodobacterales</taxon>
        <taxon>Paracoccaceae</taxon>
        <taxon>Paracoccus</taxon>
    </lineage>
</organism>
<dbReference type="EMBL" id="BSFH01000062">
    <property type="protein sequence ID" value="GLK65190.1"/>
    <property type="molecule type" value="Genomic_DNA"/>
</dbReference>
<evidence type="ECO:0000313" key="1">
    <source>
        <dbReference type="EMBL" id="GLK65190.1"/>
    </source>
</evidence>
<proteinExistence type="predicted"/>
<dbReference type="Proteomes" id="UP001143349">
    <property type="component" value="Unassembled WGS sequence"/>
</dbReference>
<accession>A0AAD3RUQ6</accession>
<gene>
    <name evidence="1" type="ORF">GCM10017635_26640</name>
</gene>
<name>A0AAD3RUQ6_9RHOB</name>
<keyword evidence="2" id="KW-1185">Reference proteome</keyword>
<dbReference type="InterPro" id="IPR022243">
    <property type="entry name" value="DUF3768"/>
</dbReference>
<comment type="caution">
    <text evidence="1">The sequence shown here is derived from an EMBL/GenBank/DDBJ whole genome shotgun (WGS) entry which is preliminary data.</text>
</comment>
<reference evidence="1" key="1">
    <citation type="journal article" date="2014" name="Int. J. Syst. Evol. Microbiol.">
        <title>Complete genome sequence of Corynebacterium casei LMG S-19264T (=DSM 44701T), isolated from a smear-ripened cheese.</title>
        <authorList>
            <consortium name="US DOE Joint Genome Institute (JGI-PGF)"/>
            <person name="Walter F."/>
            <person name="Albersmeier A."/>
            <person name="Kalinowski J."/>
            <person name="Ruckert C."/>
        </authorList>
    </citation>
    <scope>NUCLEOTIDE SEQUENCE</scope>
    <source>
        <strain evidence="1">VKM B-2222</strain>
    </source>
</reference>
<reference evidence="1" key="2">
    <citation type="submission" date="2023-01" db="EMBL/GenBank/DDBJ databases">
        <authorList>
            <person name="Sun Q."/>
            <person name="Evtushenko L."/>
        </authorList>
    </citation>
    <scope>NUCLEOTIDE SEQUENCE</scope>
    <source>
        <strain evidence="1">VKM B-2222</strain>
    </source>
</reference>
<sequence>MCGTRVLWKIDLYDEKLEFGTRNPLDLTVTRRVLTMMLPSEY</sequence>
<dbReference type="Pfam" id="PF12599">
    <property type="entry name" value="DUF3768"/>
    <property type="match status" value="1"/>
</dbReference>